<evidence type="ECO:0000313" key="2">
    <source>
        <dbReference type="EMBL" id="RGD58791.1"/>
    </source>
</evidence>
<evidence type="ECO:0008006" key="4">
    <source>
        <dbReference type="Google" id="ProtNLM"/>
    </source>
</evidence>
<dbReference type="EMBL" id="QVIG01000001">
    <property type="protein sequence ID" value="RGD58791.1"/>
    <property type="molecule type" value="Genomic_DNA"/>
</dbReference>
<feature type="region of interest" description="Disordered" evidence="1">
    <location>
        <begin position="98"/>
        <end position="135"/>
    </location>
</feature>
<sequence length="145" mass="16076">MVHSAIDADTRSTTLYFQRCAWCNNPTFQRLLCPTCGSTELRLEPSEGTGVVRRCAVEQARTPLVRQKSLIRMAEGFDVWCIVDGMRSTVPVGTRVRLLSSPDSDQPELRLLPVEEPPPAQDTEPRPLPPTQGGFTQHLAAFVAE</sequence>
<gene>
    <name evidence="2" type="ORF">DR950_14290</name>
</gene>
<name>A0A372ZSP5_9ACTN</name>
<keyword evidence="3" id="KW-1185">Reference proteome</keyword>
<proteinExistence type="predicted"/>
<accession>A0A372ZSP5</accession>
<organism evidence="2 3">
    <name type="scientific">Kitasatospora xanthocidica</name>
    <dbReference type="NCBI Taxonomy" id="83382"/>
    <lineage>
        <taxon>Bacteria</taxon>
        <taxon>Bacillati</taxon>
        <taxon>Actinomycetota</taxon>
        <taxon>Actinomycetes</taxon>
        <taxon>Kitasatosporales</taxon>
        <taxon>Streptomycetaceae</taxon>
        <taxon>Kitasatospora</taxon>
    </lineage>
</organism>
<evidence type="ECO:0000256" key="1">
    <source>
        <dbReference type="SAM" id="MobiDB-lite"/>
    </source>
</evidence>
<feature type="compositionally biased region" description="Pro residues" evidence="1">
    <location>
        <begin position="115"/>
        <end position="130"/>
    </location>
</feature>
<reference evidence="2 3" key="1">
    <citation type="submission" date="2018-08" db="EMBL/GenBank/DDBJ databases">
        <title>Diversity &amp; Physiological Properties of Lignin-Decomposing Actinobacteria from Soil.</title>
        <authorList>
            <person name="Roh S.G."/>
            <person name="Kim S.B."/>
        </authorList>
    </citation>
    <scope>NUCLEOTIDE SEQUENCE [LARGE SCALE GENOMIC DNA]</scope>
    <source>
        <strain evidence="2 3">MMS17-GH009</strain>
    </source>
</reference>
<dbReference type="Proteomes" id="UP000263377">
    <property type="component" value="Unassembled WGS sequence"/>
</dbReference>
<protein>
    <recommendedName>
        <fullName evidence="4">DUF35 domain-containing protein</fullName>
    </recommendedName>
</protein>
<dbReference type="InterPro" id="IPR012340">
    <property type="entry name" value="NA-bd_OB-fold"/>
</dbReference>
<dbReference type="AlphaFoldDB" id="A0A372ZSP5"/>
<dbReference type="SUPFAM" id="SSF50249">
    <property type="entry name" value="Nucleic acid-binding proteins"/>
    <property type="match status" value="1"/>
</dbReference>
<evidence type="ECO:0000313" key="3">
    <source>
        <dbReference type="Proteomes" id="UP000263377"/>
    </source>
</evidence>
<dbReference type="RefSeq" id="WP_117487222.1">
    <property type="nucleotide sequence ID" value="NZ_QVIG01000001.1"/>
</dbReference>
<comment type="caution">
    <text evidence="2">The sequence shown here is derived from an EMBL/GenBank/DDBJ whole genome shotgun (WGS) entry which is preliminary data.</text>
</comment>